<dbReference type="InterPro" id="IPR010213">
    <property type="entry name" value="TF_NusA"/>
</dbReference>
<dbReference type="InterPro" id="IPR015946">
    <property type="entry name" value="KH_dom-like_a/b"/>
</dbReference>
<dbReference type="SUPFAM" id="SSF69705">
    <property type="entry name" value="Transcription factor NusA, N-terminal domain"/>
    <property type="match status" value="1"/>
</dbReference>
<dbReference type="NCBIfam" id="TIGR01953">
    <property type="entry name" value="NusA"/>
    <property type="match status" value="1"/>
</dbReference>
<accession>A0A6S6S420</accession>
<keyword evidence="6 7" id="KW-0804">Transcription</keyword>
<dbReference type="InterPro" id="IPR030842">
    <property type="entry name" value="TF_NusA_bacterial"/>
</dbReference>
<dbReference type="Pfam" id="PF13184">
    <property type="entry name" value="KH_NusA_1st"/>
    <property type="match status" value="1"/>
</dbReference>
<comment type="subcellular location">
    <subcellularLocation>
        <location evidence="7">Cytoplasm</location>
    </subcellularLocation>
</comment>
<evidence type="ECO:0000256" key="1">
    <source>
        <dbReference type="ARBA" id="ARBA00022472"/>
    </source>
</evidence>
<dbReference type="Pfam" id="PF00575">
    <property type="entry name" value="S1"/>
    <property type="match status" value="1"/>
</dbReference>
<dbReference type="EMBL" id="LR744089">
    <property type="protein sequence ID" value="CAA3704555.1"/>
    <property type="molecule type" value="Genomic_DNA"/>
</dbReference>
<evidence type="ECO:0000256" key="7">
    <source>
        <dbReference type="HAMAP-Rule" id="MF_00945"/>
    </source>
</evidence>
<dbReference type="SUPFAM" id="SSF50249">
    <property type="entry name" value="Nucleic acid-binding proteins"/>
    <property type="match status" value="1"/>
</dbReference>
<dbReference type="Pfam" id="PF26594">
    <property type="entry name" value="KH_NusA_2nd"/>
    <property type="match status" value="1"/>
</dbReference>
<dbReference type="InterPro" id="IPR036555">
    <property type="entry name" value="NusA_N_sf"/>
</dbReference>
<sequence>MMSKDILLIINSIYNEKGVSRNCIFKTVEEALSSATIKRFEGQNVNIIVKMNRINGNYDTFRRWKVVKDENYTKSSIEIPYTAAKKINKKFEINKYIEYKIENINFCRIAVKIAKQIIVQKVREAEHTEIIRNYSNKIGEIICGNIKKIIKEGIIIELDDKTECFLPRNEMIPGERFNINERIRTLLFKVNPNSRNLKLILSRCCSKFLSELFKIEIPEILDELIEIKSVARDPGYKAKIAVKTNDCNIDPVGSCIGMRGSRIQSIYNELHNERIDIILWDENYTKFVINAMYPVDIISLIVDENNHNMEIIVNEYNYYKAIGKCGQNIKLASELTGWILNVVTKNEAKKKNKKEIINKVKFLSLKLDIDKKIAVLLVDYGFTSLEEIVYVPIEEFLKIKELNINVIKKLKSRAKDELLNLAIKEETGIYGEI</sequence>
<comment type="function">
    <text evidence="7">Participates in both transcription termination and antitermination.</text>
</comment>
<dbReference type="InterPro" id="IPR003029">
    <property type="entry name" value="S1_domain"/>
</dbReference>
<dbReference type="Pfam" id="PF08529">
    <property type="entry name" value="NusA_N"/>
    <property type="match status" value="1"/>
</dbReference>
<dbReference type="PANTHER" id="PTHR22648:SF0">
    <property type="entry name" value="TRANSCRIPTION TERMINATION_ANTITERMINATION PROTEIN NUSA"/>
    <property type="match status" value="1"/>
</dbReference>
<keyword evidence="4 7" id="KW-0694">RNA-binding</keyword>
<dbReference type="SUPFAM" id="SSF47794">
    <property type="entry name" value="Rad51 N-terminal domain-like"/>
    <property type="match status" value="1"/>
</dbReference>
<keyword evidence="5 7" id="KW-0805">Transcription regulation</keyword>
<proteinExistence type="inferred from homology"/>
<dbReference type="InterPro" id="IPR025249">
    <property type="entry name" value="TF_NusA_KH_1st"/>
</dbReference>
<dbReference type="Gene3D" id="3.30.300.20">
    <property type="match status" value="2"/>
</dbReference>
<keyword evidence="1 7" id="KW-0806">Transcription termination</keyword>
<gene>
    <name evidence="7 9" type="primary">nusA</name>
    <name evidence="9" type="ORF">PEMO_0007</name>
</gene>
<dbReference type="PANTHER" id="PTHR22648">
    <property type="entry name" value="TRANSCRIPTION TERMINATION FACTOR NUSA"/>
    <property type="match status" value="1"/>
</dbReference>
<dbReference type="InterPro" id="IPR058582">
    <property type="entry name" value="KH_NusA_2nd"/>
</dbReference>
<keyword evidence="3 7" id="KW-0889">Transcription antitermination</keyword>
<comment type="similarity">
    <text evidence="7">Belongs to the NusA family.</text>
</comment>
<dbReference type="InterPro" id="IPR013735">
    <property type="entry name" value="TF_NusA_N"/>
</dbReference>
<dbReference type="SUPFAM" id="SSF54814">
    <property type="entry name" value="Prokaryotic type KH domain (KH-domain type II)"/>
    <property type="match status" value="2"/>
</dbReference>
<dbReference type="Gene3D" id="2.40.50.140">
    <property type="entry name" value="Nucleic acid-binding proteins"/>
    <property type="match status" value="1"/>
</dbReference>
<dbReference type="FunFam" id="3.30.300.20:FF:000005">
    <property type="entry name" value="Transcription termination/antitermination protein NusA"/>
    <property type="match status" value="1"/>
</dbReference>
<comment type="subunit">
    <text evidence="7">Monomer. Binds directly to the core enzyme of the DNA-dependent RNA polymerase and to nascent RNA.</text>
</comment>
<dbReference type="FunFam" id="3.30.300.20:FF:000002">
    <property type="entry name" value="Transcription termination/antitermination protein NusA"/>
    <property type="match status" value="1"/>
</dbReference>
<dbReference type="InterPro" id="IPR012340">
    <property type="entry name" value="NA-bd_OB-fold"/>
</dbReference>
<dbReference type="Gene3D" id="3.30.1480.10">
    <property type="entry name" value="NusA, N-terminal domain"/>
    <property type="match status" value="1"/>
</dbReference>
<evidence type="ECO:0000256" key="4">
    <source>
        <dbReference type="ARBA" id="ARBA00022884"/>
    </source>
</evidence>
<evidence type="ECO:0000256" key="3">
    <source>
        <dbReference type="ARBA" id="ARBA00022814"/>
    </source>
</evidence>
<keyword evidence="2 7" id="KW-0963">Cytoplasm</keyword>
<organism evidence="9 10">
    <name type="scientific">Candidatus Portiera aleyrodidarum</name>
    <name type="common">primary endosymbiont of Bemisia tabaci</name>
    <dbReference type="NCBI Taxonomy" id="91844"/>
    <lineage>
        <taxon>Bacteria</taxon>
        <taxon>Pseudomonadati</taxon>
        <taxon>Pseudomonadota</taxon>
        <taxon>Gammaproteobacteria</taxon>
        <taxon>Candidatus Johnevansiales</taxon>
        <taxon>Candidatus Johnevansiaceae</taxon>
        <taxon>Candidatus Portiera</taxon>
    </lineage>
</organism>
<evidence type="ECO:0000313" key="10">
    <source>
        <dbReference type="Proteomes" id="UP000510842"/>
    </source>
</evidence>
<dbReference type="AlphaFoldDB" id="A0A6S6S420"/>
<protein>
    <recommendedName>
        <fullName evidence="7">Transcription termination/antitermination protein NusA</fullName>
    </recommendedName>
</protein>
<dbReference type="GO" id="GO:0003723">
    <property type="term" value="F:RNA binding"/>
    <property type="evidence" value="ECO:0007669"/>
    <property type="project" value="UniProtKB-UniRule"/>
</dbReference>
<dbReference type="InterPro" id="IPR010995">
    <property type="entry name" value="DNA_repair_Rad51/TF_NusA_a-hlx"/>
</dbReference>
<feature type="domain" description="S1 motif" evidence="8">
    <location>
        <begin position="139"/>
        <end position="204"/>
    </location>
</feature>
<dbReference type="PROSITE" id="PS50126">
    <property type="entry name" value="S1"/>
    <property type="match status" value="1"/>
</dbReference>
<dbReference type="HAMAP" id="MF_00945_B">
    <property type="entry name" value="NusA_B"/>
    <property type="match status" value="1"/>
</dbReference>
<dbReference type="GO" id="GO:0000166">
    <property type="term" value="F:nucleotide binding"/>
    <property type="evidence" value="ECO:0007669"/>
    <property type="project" value="InterPro"/>
</dbReference>
<dbReference type="Gene3D" id="1.10.150.20">
    <property type="entry name" value="5' to 3' exonuclease, C-terminal subdomain"/>
    <property type="match status" value="1"/>
</dbReference>
<dbReference type="Proteomes" id="UP000510842">
    <property type="component" value="Chromosome"/>
</dbReference>
<dbReference type="InterPro" id="IPR009019">
    <property type="entry name" value="KH_sf_prok-type"/>
</dbReference>
<dbReference type="GO" id="GO:0005829">
    <property type="term" value="C:cytosol"/>
    <property type="evidence" value="ECO:0007669"/>
    <property type="project" value="TreeGrafter"/>
</dbReference>
<evidence type="ECO:0000256" key="5">
    <source>
        <dbReference type="ARBA" id="ARBA00023015"/>
    </source>
</evidence>
<dbReference type="RefSeq" id="WP_180824452.1">
    <property type="nucleotide sequence ID" value="NZ_LR744089.1"/>
</dbReference>
<evidence type="ECO:0000256" key="6">
    <source>
        <dbReference type="ARBA" id="ARBA00023163"/>
    </source>
</evidence>
<evidence type="ECO:0000256" key="2">
    <source>
        <dbReference type="ARBA" id="ARBA00022490"/>
    </source>
</evidence>
<name>A0A6S6S420_9GAMM</name>
<keyword evidence="10" id="KW-1185">Reference proteome</keyword>
<dbReference type="GO" id="GO:0003700">
    <property type="term" value="F:DNA-binding transcription factor activity"/>
    <property type="evidence" value="ECO:0007669"/>
    <property type="project" value="InterPro"/>
</dbReference>
<dbReference type="CDD" id="cd22529">
    <property type="entry name" value="KH-II_NusA_rpt2"/>
    <property type="match status" value="1"/>
</dbReference>
<dbReference type="SMART" id="SM00316">
    <property type="entry name" value="S1"/>
    <property type="match status" value="1"/>
</dbReference>
<dbReference type="CDD" id="cd02134">
    <property type="entry name" value="KH-II_NusA_rpt1"/>
    <property type="match status" value="1"/>
</dbReference>
<dbReference type="GO" id="GO:0006353">
    <property type="term" value="P:DNA-templated transcription termination"/>
    <property type="evidence" value="ECO:0007669"/>
    <property type="project" value="UniProtKB-UniRule"/>
</dbReference>
<evidence type="ECO:0000259" key="8">
    <source>
        <dbReference type="PROSITE" id="PS50126"/>
    </source>
</evidence>
<dbReference type="GO" id="GO:0031564">
    <property type="term" value="P:transcription antitermination"/>
    <property type="evidence" value="ECO:0007669"/>
    <property type="project" value="UniProtKB-UniRule"/>
</dbReference>
<reference evidence="9 10" key="1">
    <citation type="submission" date="2019-12" db="EMBL/GenBank/DDBJ databases">
        <authorList>
            <person name="Santos-Garcia D."/>
            <person name="Santos-Garcia D."/>
            <person name="Santos-Garcia D."/>
        </authorList>
    </citation>
    <scope>NUCLEOTIDE SEQUENCE [LARGE SCALE GENOMIC DNA]</scope>
    <source>
        <strain evidence="9">PeMo</strain>
    </source>
</reference>
<evidence type="ECO:0000313" key="9">
    <source>
        <dbReference type="EMBL" id="CAA3704555.1"/>
    </source>
</evidence>